<accession>A0ABY7FKI4</accession>
<reference evidence="1" key="1">
    <citation type="submission" date="2022-11" db="EMBL/GenBank/DDBJ databases">
        <title>Centuries of genome instability and evolution in soft-shell clam transmissible cancer (bioRxiv).</title>
        <authorList>
            <person name="Hart S.F.M."/>
            <person name="Yonemitsu M.A."/>
            <person name="Giersch R.M."/>
            <person name="Beal B.F."/>
            <person name="Arriagada G."/>
            <person name="Davis B.W."/>
            <person name="Ostrander E.A."/>
            <person name="Goff S.P."/>
            <person name="Metzger M.J."/>
        </authorList>
    </citation>
    <scope>NUCLEOTIDE SEQUENCE</scope>
    <source>
        <strain evidence="1">MELC-2E11</strain>
        <tissue evidence="1">Siphon/mantle</tissue>
    </source>
</reference>
<sequence length="137" mass="15094">LPILFTSESQKSSEVRILCTKPVTMSTKEGIPVTLDISLAEGVHLNEEAPNSWTIYFEDESLQKELAICGTTMTGELTQALQQTLLQLPAQIVSIGGELCLKLDLYICDDAGMCKMAKEVLKQKLNSSEMKFHLSLS</sequence>
<proteinExistence type="predicted"/>
<dbReference type="Proteomes" id="UP001164746">
    <property type="component" value="Chromosome 12"/>
</dbReference>
<evidence type="ECO:0000313" key="2">
    <source>
        <dbReference type="Proteomes" id="UP001164746"/>
    </source>
</evidence>
<gene>
    <name evidence="1" type="ORF">MAR_015526</name>
</gene>
<organism evidence="1 2">
    <name type="scientific">Mya arenaria</name>
    <name type="common">Soft-shell clam</name>
    <dbReference type="NCBI Taxonomy" id="6604"/>
    <lineage>
        <taxon>Eukaryota</taxon>
        <taxon>Metazoa</taxon>
        <taxon>Spiralia</taxon>
        <taxon>Lophotrochozoa</taxon>
        <taxon>Mollusca</taxon>
        <taxon>Bivalvia</taxon>
        <taxon>Autobranchia</taxon>
        <taxon>Heteroconchia</taxon>
        <taxon>Euheterodonta</taxon>
        <taxon>Imparidentia</taxon>
        <taxon>Neoheterodontei</taxon>
        <taxon>Myida</taxon>
        <taxon>Myoidea</taxon>
        <taxon>Myidae</taxon>
        <taxon>Mya</taxon>
    </lineage>
</organism>
<dbReference type="EMBL" id="CP111023">
    <property type="protein sequence ID" value="WAR21552.1"/>
    <property type="molecule type" value="Genomic_DNA"/>
</dbReference>
<keyword evidence="2" id="KW-1185">Reference proteome</keyword>
<feature type="non-terminal residue" evidence="1">
    <location>
        <position position="137"/>
    </location>
</feature>
<protein>
    <submittedName>
        <fullName evidence="1">Uncharacterized protein</fullName>
    </submittedName>
</protein>
<name>A0ABY7FKI4_MYAAR</name>
<evidence type="ECO:0000313" key="1">
    <source>
        <dbReference type="EMBL" id="WAR21552.1"/>
    </source>
</evidence>